<evidence type="ECO:0000256" key="3">
    <source>
        <dbReference type="ARBA" id="ARBA00022989"/>
    </source>
</evidence>
<keyword evidence="2 7" id="KW-0812">Transmembrane</keyword>
<name>A0ABR1TNH2_9PEZI</name>
<feature type="region of interest" description="Disordered" evidence="6">
    <location>
        <begin position="322"/>
        <end position="346"/>
    </location>
</feature>
<dbReference type="PANTHER" id="PTHR33048:SF158">
    <property type="entry name" value="MEMBRANE PROTEIN PTH11-LIKE, PUTATIVE-RELATED"/>
    <property type="match status" value="1"/>
</dbReference>
<keyword evidence="4 7" id="KW-0472">Membrane</keyword>
<protein>
    <recommendedName>
        <fullName evidence="8">Rhodopsin domain-containing protein</fullName>
    </recommendedName>
</protein>
<feature type="compositionally biased region" description="Polar residues" evidence="6">
    <location>
        <begin position="233"/>
        <end position="245"/>
    </location>
</feature>
<feature type="domain" description="Rhodopsin" evidence="8">
    <location>
        <begin position="1"/>
        <end position="149"/>
    </location>
</feature>
<comment type="caution">
    <text evidence="9">The sequence shown here is derived from an EMBL/GenBank/DDBJ whole genome shotgun (WGS) entry which is preliminary data.</text>
</comment>
<evidence type="ECO:0000256" key="6">
    <source>
        <dbReference type="SAM" id="MobiDB-lite"/>
    </source>
</evidence>
<dbReference type="InterPro" id="IPR052337">
    <property type="entry name" value="SAT4-like"/>
</dbReference>
<evidence type="ECO:0000256" key="7">
    <source>
        <dbReference type="SAM" id="Phobius"/>
    </source>
</evidence>
<evidence type="ECO:0000259" key="8">
    <source>
        <dbReference type="Pfam" id="PF20684"/>
    </source>
</evidence>
<evidence type="ECO:0000313" key="9">
    <source>
        <dbReference type="EMBL" id="KAK8048181.1"/>
    </source>
</evidence>
<dbReference type="RefSeq" id="XP_066710430.1">
    <property type="nucleotide sequence ID" value="XM_066861320.1"/>
</dbReference>
<evidence type="ECO:0000256" key="5">
    <source>
        <dbReference type="ARBA" id="ARBA00038359"/>
    </source>
</evidence>
<proteinExistence type="inferred from homology"/>
<keyword evidence="3 7" id="KW-1133">Transmembrane helix</keyword>
<dbReference type="InterPro" id="IPR049326">
    <property type="entry name" value="Rhodopsin_dom_fungi"/>
</dbReference>
<reference evidence="9 10" key="1">
    <citation type="submission" date="2023-01" db="EMBL/GenBank/DDBJ databases">
        <title>Analysis of 21 Apiospora genomes using comparative genomics revels a genus with tremendous synthesis potential of carbohydrate active enzymes and secondary metabolites.</title>
        <authorList>
            <person name="Sorensen T."/>
        </authorList>
    </citation>
    <scope>NUCLEOTIDE SEQUENCE [LARGE SCALE GENOMIC DNA]</scope>
    <source>
        <strain evidence="9 10">CBS 135458</strain>
    </source>
</reference>
<feature type="non-terminal residue" evidence="9">
    <location>
        <position position="1"/>
    </location>
</feature>
<dbReference type="EMBL" id="JAQQWL010000011">
    <property type="protein sequence ID" value="KAK8048181.1"/>
    <property type="molecule type" value="Genomic_DNA"/>
</dbReference>
<keyword evidence="10" id="KW-1185">Reference proteome</keyword>
<gene>
    <name evidence="9" type="ORF">PG994_009911</name>
</gene>
<comment type="subcellular location">
    <subcellularLocation>
        <location evidence="1">Membrane</location>
        <topology evidence="1">Multi-pass membrane protein</topology>
    </subcellularLocation>
</comment>
<dbReference type="Pfam" id="PF20684">
    <property type="entry name" value="Fung_rhodopsin"/>
    <property type="match status" value="1"/>
</dbReference>
<feature type="transmembrane region" description="Helical" evidence="7">
    <location>
        <begin position="180"/>
        <end position="202"/>
    </location>
</feature>
<feature type="transmembrane region" description="Helical" evidence="7">
    <location>
        <begin position="69"/>
        <end position="91"/>
    </location>
</feature>
<evidence type="ECO:0000313" key="10">
    <source>
        <dbReference type="Proteomes" id="UP001480595"/>
    </source>
</evidence>
<organism evidence="9 10">
    <name type="scientific">Apiospora phragmitis</name>
    <dbReference type="NCBI Taxonomy" id="2905665"/>
    <lineage>
        <taxon>Eukaryota</taxon>
        <taxon>Fungi</taxon>
        <taxon>Dikarya</taxon>
        <taxon>Ascomycota</taxon>
        <taxon>Pezizomycotina</taxon>
        <taxon>Sordariomycetes</taxon>
        <taxon>Xylariomycetidae</taxon>
        <taxon>Amphisphaeriales</taxon>
        <taxon>Apiosporaceae</taxon>
        <taxon>Apiospora</taxon>
    </lineage>
</organism>
<evidence type="ECO:0000256" key="4">
    <source>
        <dbReference type="ARBA" id="ARBA00023136"/>
    </source>
</evidence>
<dbReference type="PANTHER" id="PTHR33048">
    <property type="entry name" value="PTH11-LIKE INTEGRAL MEMBRANE PROTEIN (AFU_ORTHOLOGUE AFUA_5G11245)"/>
    <property type="match status" value="1"/>
</dbReference>
<feature type="region of interest" description="Disordered" evidence="6">
    <location>
        <begin position="223"/>
        <end position="259"/>
    </location>
</feature>
<feature type="transmembrane region" description="Helical" evidence="7">
    <location>
        <begin position="111"/>
        <end position="129"/>
    </location>
</feature>
<dbReference type="Proteomes" id="UP001480595">
    <property type="component" value="Unassembled WGS sequence"/>
</dbReference>
<dbReference type="GeneID" id="92094383"/>
<evidence type="ECO:0000256" key="1">
    <source>
        <dbReference type="ARBA" id="ARBA00004141"/>
    </source>
</evidence>
<evidence type="ECO:0000256" key="2">
    <source>
        <dbReference type="ARBA" id="ARBA00022692"/>
    </source>
</evidence>
<comment type="similarity">
    <text evidence="5">Belongs to the SAT4 family.</text>
</comment>
<accession>A0ABR1TNH2</accession>
<sequence length="363" mass="40411">ICLVLIKVSFLLLYRRLFRPVTLVKAMVWTGISLLVASTVVYIIMMPVACSPWPSEHDDWLDLGMAERCAIIGSNLITAMAYFSVITDFYILIIPLHQVPQLRLSTGRKVGISFIFLTAIAAGLTNLIFRQNKTSMDPADFSWNIVPIYASWCVNSNHLPPREHLTLGKLFKADTAIWRIAMAEINVGLIALSMPVILAQFVGRLTGMGKSLSSWIRNRRTPPHSIVGDASDSDLTTAGADQSPRTPHRQLPHHQIPDATLSGMRKFIRNLQGSRAASASRGSFSGHDGVNHNYSHNMGTFDDLTSADFSYHVQLKAMRASESTTRVEKSGTISGHHSRREDEMRVEDHLPLSLMMHMHHSSN</sequence>
<feature type="transmembrane region" description="Helical" evidence="7">
    <location>
        <begin position="26"/>
        <end position="48"/>
    </location>
</feature>